<evidence type="ECO:0000313" key="3">
    <source>
        <dbReference type="Proteomes" id="UP000001817"/>
    </source>
</evidence>
<feature type="region of interest" description="Disordered" evidence="1">
    <location>
        <begin position="16"/>
        <end position="60"/>
    </location>
</feature>
<dbReference type="EMBL" id="CP000271">
    <property type="protein sequence ID" value="ABE34317.1"/>
    <property type="molecule type" value="Genomic_DNA"/>
</dbReference>
<organism evidence="2 3">
    <name type="scientific">Paraburkholderia xenovorans (strain LB400)</name>
    <dbReference type="NCBI Taxonomy" id="266265"/>
    <lineage>
        <taxon>Bacteria</taxon>
        <taxon>Pseudomonadati</taxon>
        <taxon>Pseudomonadota</taxon>
        <taxon>Betaproteobacteria</taxon>
        <taxon>Burkholderiales</taxon>
        <taxon>Burkholderiaceae</taxon>
        <taxon>Paraburkholderia</taxon>
    </lineage>
</organism>
<reference evidence="2 3" key="1">
    <citation type="journal article" date="2006" name="Proc. Natl. Acad. Sci. U.S.A.">
        <title>Burkholderia xenovorans LB400 harbors a multi-replicon, 9.73-Mbp genome shaped for versatility.</title>
        <authorList>
            <person name="Chain P.S."/>
            <person name="Denef V.J."/>
            <person name="Konstantinidis K.T."/>
            <person name="Vergez L.M."/>
            <person name="Agullo L."/>
            <person name="Reyes V.L."/>
            <person name="Hauser L."/>
            <person name="Cordova M."/>
            <person name="Gomez L."/>
            <person name="Gonzalez M."/>
            <person name="Land M."/>
            <person name="Lao V."/>
            <person name="Larimer F."/>
            <person name="LiPuma J.J."/>
            <person name="Mahenthiralingam E."/>
            <person name="Malfatti S.A."/>
            <person name="Marx C.J."/>
            <person name="Parnell J.J."/>
            <person name="Ramette A."/>
            <person name="Richardson P."/>
            <person name="Seeger M."/>
            <person name="Smith D."/>
            <person name="Spilker T."/>
            <person name="Sul W.J."/>
            <person name="Tsoi T.V."/>
            <person name="Ulrich L.E."/>
            <person name="Zhulin I.B."/>
            <person name="Tiedje J.M."/>
        </authorList>
    </citation>
    <scope>NUCLEOTIDE SEQUENCE [LARGE SCALE GENOMIC DNA]</scope>
    <source>
        <strain evidence="2 3">LB400</strain>
    </source>
</reference>
<dbReference type="AlphaFoldDB" id="Q13NM2"/>
<gene>
    <name evidence="2" type="ORF">Bxe_B1648</name>
</gene>
<sequence length="88" mass="9818">MSCAAHAFFRCHCPAHSSECGREGKAHEAASPDIGQTRRRRTSVQHRAAGRQNPRGTDVKALKHDVVRPYAGSRRNRYEPRIAPCLNP</sequence>
<accession>Q13NM2</accession>
<protein>
    <submittedName>
        <fullName evidence="2">Uncharacterized protein</fullName>
    </submittedName>
</protein>
<dbReference type="Proteomes" id="UP000001817">
    <property type="component" value="Chromosome 2"/>
</dbReference>
<evidence type="ECO:0000313" key="2">
    <source>
        <dbReference type="EMBL" id="ABE34317.1"/>
    </source>
</evidence>
<name>Q13NM2_PARXL</name>
<keyword evidence="3" id="KW-1185">Reference proteome</keyword>
<dbReference type="KEGG" id="bxe:Bxe_B1648"/>
<proteinExistence type="predicted"/>
<feature type="compositionally biased region" description="Basic and acidic residues" evidence="1">
    <location>
        <begin position="19"/>
        <end position="30"/>
    </location>
</feature>
<evidence type="ECO:0000256" key="1">
    <source>
        <dbReference type="SAM" id="MobiDB-lite"/>
    </source>
</evidence>